<feature type="compositionally biased region" description="Gly residues" evidence="1">
    <location>
        <begin position="248"/>
        <end position="258"/>
    </location>
</feature>
<feature type="region of interest" description="Disordered" evidence="1">
    <location>
        <begin position="187"/>
        <end position="320"/>
    </location>
</feature>
<evidence type="ECO:0000313" key="3">
    <source>
        <dbReference type="Proteomes" id="UP001302602"/>
    </source>
</evidence>
<evidence type="ECO:0000313" key="2">
    <source>
        <dbReference type="EMBL" id="KAK4129568.1"/>
    </source>
</evidence>
<feature type="region of interest" description="Disordered" evidence="1">
    <location>
        <begin position="1"/>
        <end position="110"/>
    </location>
</feature>
<reference evidence="2" key="1">
    <citation type="journal article" date="2023" name="Mol. Phylogenet. Evol.">
        <title>Genome-scale phylogeny and comparative genomics of the fungal order Sordariales.</title>
        <authorList>
            <person name="Hensen N."/>
            <person name="Bonometti L."/>
            <person name="Westerberg I."/>
            <person name="Brannstrom I.O."/>
            <person name="Guillou S."/>
            <person name="Cros-Aarteil S."/>
            <person name="Calhoun S."/>
            <person name="Haridas S."/>
            <person name="Kuo A."/>
            <person name="Mondo S."/>
            <person name="Pangilinan J."/>
            <person name="Riley R."/>
            <person name="LaButti K."/>
            <person name="Andreopoulos B."/>
            <person name="Lipzen A."/>
            <person name="Chen C."/>
            <person name="Yan M."/>
            <person name="Daum C."/>
            <person name="Ng V."/>
            <person name="Clum A."/>
            <person name="Steindorff A."/>
            <person name="Ohm R.A."/>
            <person name="Martin F."/>
            <person name="Silar P."/>
            <person name="Natvig D.O."/>
            <person name="Lalanne C."/>
            <person name="Gautier V."/>
            <person name="Ament-Velasquez S.L."/>
            <person name="Kruys A."/>
            <person name="Hutchinson M.I."/>
            <person name="Powell A.J."/>
            <person name="Barry K."/>
            <person name="Miller A.N."/>
            <person name="Grigoriev I.V."/>
            <person name="Debuchy R."/>
            <person name="Gladieux P."/>
            <person name="Hiltunen Thoren M."/>
            <person name="Johannesson H."/>
        </authorList>
    </citation>
    <scope>NUCLEOTIDE SEQUENCE</scope>
    <source>
        <strain evidence="2">CBS 731.68</strain>
    </source>
</reference>
<accession>A0AAN6UAP9</accession>
<feature type="compositionally biased region" description="Low complexity" evidence="1">
    <location>
        <begin position="291"/>
        <end position="304"/>
    </location>
</feature>
<dbReference type="AlphaFoldDB" id="A0AAN6UAP9"/>
<dbReference type="Proteomes" id="UP001302602">
    <property type="component" value="Unassembled WGS sequence"/>
</dbReference>
<protein>
    <submittedName>
        <fullName evidence="2">Uncharacterized protein</fullName>
    </submittedName>
</protein>
<comment type="caution">
    <text evidence="2">The sequence shown here is derived from an EMBL/GenBank/DDBJ whole genome shotgun (WGS) entry which is preliminary data.</text>
</comment>
<name>A0AAN6UAP9_9PEZI</name>
<feature type="compositionally biased region" description="Polar residues" evidence="1">
    <location>
        <begin position="1"/>
        <end position="11"/>
    </location>
</feature>
<evidence type="ECO:0000256" key="1">
    <source>
        <dbReference type="SAM" id="MobiDB-lite"/>
    </source>
</evidence>
<proteinExistence type="predicted"/>
<keyword evidence="3" id="KW-1185">Reference proteome</keyword>
<sequence>MELSSNASPQSRAPLALSELMAQIPPRSDTTHPSDKPASIKQTSKLDAVKEPTQSPVPDEPQTPTTQLQSQQTSPPPSTQEEEDSSPPPTDWLATRQQLLPRKTQGKKADWIRGWSAAVSSHGDAAYCACSEPMESSSIGSDNRGRVGKTSAQFADSVRTALQTVVNPGGKNFTKRVISGLLLRVRRPQRSQSAHKRDAGDVPWPDGYQPRWASTAHGQKRCIARPSSQPLSAPVSAPVEKLRSVSRGDGGGRGGPLGGRVLSWFGGEARSVNNRNGNDGRDDGARGVGFSTSSSSSDLDGITDSDQHHRRTALSRSMSRLQRAAALLQRATNRPKD</sequence>
<gene>
    <name evidence="2" type="ORF">N657DRAFT_652921</name>
</gene>
<dbReference type="RefSeq" id="XP_062653339.1">
    <property type="nucleotide sequence ID" value="XM_062794349.1"/>
</dbReference>
<reference evidence="2" key="2">
    <citation type="submission" date="2023-05" db="EMBL/GenBank/DDBJ databases">
        <authorList>
            <consortium name="Lawrence Berkeley National Laboratory"/>
            <person name="Steindorff A."/>
            <person name="Hensen N."/>
            <person name="Bonometti L."/>
            <person name="Westerberg I."/>
            <person name="Brannstrom I.O."/>
            <person name="Guillou S."/>
            <person name="Cros-Aarteil S."/>
            <person name="Calhoun S."/>
            <person name="Haridas S."/>
            <person name="Kuo A."/>
            <person name="Mondo S."/>
            <person name="Pangilinan J."/>
            <person name="Riley R."/>
            <person name="Labutti K."/>
            <person name="Andreopoulos B."/>
            <person name="Lipzen A."/>
            <person name="Chen C."/>
            <person name="Yanf M."/>
            <person name="Daum C."/>
            <person name="Ng V."/>
            <person name="Clum A."/>
            <person name="Ohm R."/>
            <person name="Martin F."/>
            <person name="Silar P."/>
            <person name="Natvig D."/>
            <person name="Lalanne C."/>
            <person name="Gautier V."/>
            <person name="Ament-Velasquez S.L."/>
            <person name="Kruys A."/>
            <person name="Hutchinson M.I."/>
            <person name="Powell A.J."/>
            <person name="Barry K."/>
            <person name="Miller A.N."/>
            <person name="Grigoriev I.V."/>
            <person name="Debuchy R."/>
            <person name="Gladieux P."/>
            <person name="Thoren M.H."/>
            <person name="Johannesson H."/>
        </authorList>
    </citation>
    <scope>NUCLEOTIDE SEQUENCE</scope>
    <source>
        <strain evidence="2">CBS 731.68</strain>
    </source>
</reference>
<dbReference type="GeneID" id="87831118"/>
<feature type="compositionally biased region" description="Low complexity" evidence="1">
    <location>
        <begin position="60"/>
        <end position="73"/>
    </location>
</feature>
<dbReference type="EMBL" id="MU853223">
    <property type="protein sequence ID" value="KAK4129568.1"/>
    <property type="molecule type" value="Genomic_DNA"/>
</dbReference>
<organism evidence="2 3">
    <name type="scientific">Parathielavia appendiculata</name>
    <dbReference type="NCBI Taxonomy" id="2587402"/>
    <lineage>
        <taxon>Eukaryota</taxon>
        <taxon>Fungi</taxon>
        <taxon>Dikarya</taxon>
        <taxon>Ascomycota</taxon>
        <taxon>Pezizomycotina</taxon>
        <taxon>Sordariomycetes</taxon>
        <taxon>Sordariomycetidae</taxon>
        <taxon>Sordariales</taxon>
        <taxon>Chaetomiaceae</taxon>
        <taxon>Parathielavia</taxon>
    </lineage>
</organism>